<evidence type="ECO:0000313" key="3">
    <source>
        <dbReference type="Proteomes" id="UP000053201"/>
    </source>
</evidence>
<evidence type="ECO:0000256" key="1">
    <source>
        <dbReference type="SAM" id="MobiDB-lite"/>
    </source>
</evidence>
<reference evidence="2 3" key="1">
    <citation type="submission" date="2009-08" db="EMBL/GenBank/DDBJ databases">
        <title>The Genome Sequence of Spizellomyces punctatus strain DAOM BR117.</title>
        <authorList>
            <consortium name="The Broad Institute Genome Sequencing Platform"/>
            <person name="Russ C."/>
            <person name="Cuomo C."/>
            <person name="Shea T."/>
            <person name="Young S.K."/>
            <person name="Zeng Q."/>
            <person name="Koehrsen M."/>
            <person name="Haas B."/>
            <person name="Borodovsky M."/>
            <person name="Guigo R."/>
            <person name="Alvarado L."/>
            <person name="Berlin A."/>
            <person name="Bochicchio J."/>
            <person name="Borenstein D."/>
            <person name="Chapman S."/>
            <person name="Chen Z."/>
            <person name="Engels R."/>
            <person name="Freedman E."/>
            <person name="Gellesch M."/>
            <person name="Goldberg J."/>
            <person name="Griggs A."/>
            <person name="Gujja S."/>
            <person name="Heiman D."/>
            <person name="Hepburn T."/>
            <person name="Howarth C."/>
            <person name="Jen D."/>
            <person name="Larson L."/>
            <person name="Lewis B."/>
            <person name="Mehta T."/>
            <person name="Park D."/>
            <person name="Pearson M."/>
            <person name="Roberts A."/>
            <person name="Saif S."/>
            <person name="Shenoy N."/>
            <person name="Sisk P."/>
            <person name="Stolte C."/>
            <person name="Sykes S."/>
            <person name="Thomson T."/>
            <person name="Walk T."/>
            <person name="White J."/>
            <person name="Yandava C."/>
            <person name="Burger G."/>
            <person name="Gray M.W."/>
            <person name="Holland P.W.H."/>
            <person name="King N."/>
            <person name="Lang F.B.F."/>
            <person name="Roger A.J."/>
            <person name="Ruiz-Trillo I."/>
            <person name="Lander E."/>
            <person name="Nusbaum C."/>
        </authorList>
    </citation>
    <scope>NUCLEOTIDE SEQUENCE [LARGE SCALE GENOMIC DNA]</scope>
    <source>
        <strain evidence="2 3">DAOM BR117</strain>
    </source>
</reference>
<dbReference type="GeneID" id="27689105"/>
<accession>A0A0L0HCW2</accession>
<protein>
    <submittedName>
        <fullName evidence="2">Uncharacterized protein</fullName>
    </submittedName>
</protein>
<feature type="region of interest" description="Disordered" evidence="1">
    <location>
        <begin position="1"/>
        <end position="30"/>
    </location>
</feature>
<feature type="region of interest" description="Disordered" evidence="1">
    <location>
        <begin position="159"/>
        <end position="178"/>
    </location>
</feature>
<dbReference type="OrthoDB" id="10030313at2759"/>
<dbReference type="Proteomes" id="UP000053201">
    <property type="component" value="Unassembled WGS sequence"/>
</dbReference>
<feature type="compositionally biased region" description="Polar residues" evidence="1">
    <location>
        <begin position="19"/>
        <end position="28"/>
    </location>
</feature>
<keyword evidence="3" id="KW-1185">Reference proteome</keyword>
<gene>
    <name evidence="2" type="ORF">SPPG_05750</name>
</gene>
<dbReference type="eggNOG" id="ENOG502SBTA">
    <property type="taxonomic scope" value="Eukaryota"/>
</dbReference>
<dbReference type="EMBL" id="KQ257459">
    <property type="protein sequence ID" value="KNC98769.1"/>
    <property type="molecule type" value="Genomic_DNA"/>
</dbReference>
<dbReference type="InParanoid" id="A0A0L0HCW2"/>
<name>A0A0L0HCW2_SPIPD</name>
<dbReference type="AlphaFoldDB" id="A0A0L0HCW2"/>
<dbReference type="RefSeq" id="XP_016606809.1">
    <property type="nucleotide sequence ID" value="XM_016753960.1"/>
</dbReference>
<dbReference type="VEuPathDB" id="FungiDB:SPPG_05750"/>
<organism evidence="2 3">
    <name type="scientific">Spizellomyces punctatus (strain DAOM BR117)</name>
    <dbReference type="NCBI Taxonomy" id="645134"/>
    <lineage>
        <taxon>Eukaryota</taxon>
        <taxon>Fungi</taxon>
        <taxon>Fungi incertae sedis</taxon>
        <taxon>Chytridiomycota</taxon>
        <taxon>Chytridiomycota incertae sedis</taxon>
        <taxon>Chytridiomycetes</taxon>
        <taxon>Spizellomycetales</taxon>
        <taxon>Spizellomycetaceae</taxon>
        <taxon>Spizellomyces</taxon>
    </lineage>
</organism>
<sequence length="291" mass="32316">MPDNVVESVKHLSIGNEHIPNTETSPTTVPLAAARRLPQKEKLDKPKKPPKPGSKAAILLKQQQQALKTAPSDTVFIPPIKTLDAETGVLILAFQNSNSLRAALGRPHVAYEGGTLKGPLKGVNFPMEHLANWAQDLHTEQATEAEKLMIELLDDSGTAAVDRQQPSTAPDGAASATGALSTPQFRSRITYICAYVHPDRSTLLHEWAHARFYLCNIYRSLCESLYSNLDDSSRRIVEKELSLRNYKPNVYIDEWQAYCVESPMEFGKKSIRVMTDPHRILKKAVGLPPSW</sequence>
<proteinExistence type="predicted"/>
<evidence type="ECO:0000313" key="2">
    <source>
        <dbReference type="EMBL" id="KNC98769.1"/>
    </source>
</evidence>